<keyword evidence="8" id="KW-1133">Transmembrane helix</keyword>
<evidence type="ECO:0000256" key="3">
    <source>
        <dbReference type="ARBA" id="ARBA00022536"/>
    </source>
</evidence>
<dbReference type="GO" id="GO:0005154">
    <property type="term" value="F:epidermal growth factor receptor binding"/>
    <property type="evidence" value="ECO:0007669"/>
    <property type="project" value="TreeGrafter"/>
</dbReference>
<organism evidence="10">
    <name type="scientific">Condorpox virus</name>
    <dbReference type="NCBI Taxonomy" id="3049970"/>
    <lineage>
        <taxon>Viruses</taxon>
        <taxon>Varidnaviria</taxon>
        <taxon>Bamfordvirae</taxon>
        <taxon>Nucleocytoviricota</taxon>
        <taxon>Pokkesviricetes</taxon>
        <taxon>Chitovirales</taxon>
        <taxon>Poxviridae</taxon>
        <taxon>Chordopoxvirinae</taxon>
        <taxon>Avipoxvirus</taxon>
    </lineage>
</organism>
<feature type="transmembrane region" description="Helical" evidence="8">
    <location>
        <begin position="27"/>
        <end position="45"/>
    </location>
</feature>
<dbReference type="PRINTS" id="PR00009">
    <property type="entry name" value="EGFTGF"/>
</dbReference>
<evidence type="ECO:0000259" key="9">
    <source>
        <dbReference type="PROSITE" id="PS50026"/>
    </source>
</evidence>
<comment type="caution">
    <text evidence="7">Lacks conserved residue(s) required for the propagation of feature annotation.</text>
</comment>
<evidence type="ECO:0000256" key="8">
    <source>
        <dbReference type="SAM" id="Phobius"/>
    </source>
</evidence>
<dbReference type="EMBL" id="OQ865376">
    <property type="protein sequence ID" value="WHV01405.1"/>
    <property type="molecule type" value="Genomic_DNA"/>
</dbReference>
<dbReference type="SUPFAM" id="SSF57196">
    <property type="entry name" value="EGF/Laminin"/>
    <property type="match status" value="1"/>
</dbReference>
<evidence type="ECO:0000256" key="4">
    <source>
        <dbReference type="ARBA" id="ARBA00022729"/>
    </source>
</evidence>
<evidence type="ECO:0000256" key="1">
    <source>
        <dbReference type="ARBA" id="ARBA00004613"/>
    </source>
</evidence>
<proteinExistence type="predicted"/>
<dbReference type="GO" id="GO:0008284">
    <property type="term" value="P:positive regulation of cell population proliferation"/>
    <property type="evidence" value="ECO:0007669"/>
    <property type="project" value="TreeGrafter"/>
</dbReference>
<dbReference type="PROSITE" id="PS50026">
    <property type="entry name" value="EGF_3"/>
    <property type="match status" value="1"/>
</dbReference>
<keyword evidence="3 7" id="KW-0245">EGF-like domain</keyword>
<dbReference type="GO" id="GO:0005615">
    <property type="term" value="C:extracellular space"/>
    <property type="evidence" value="ECO:0007669"/>
    <property type="project" value="TreeGrafter"/>
</dbReference>
<dbReference type="Gene3D" id="2.10.25.10">
    <property type="entry name" value="Laminin"/>
    <property type="match status" value="1"/>
</dbReference>
<dbReference type="PROSITE" id="PS00022">
    <property type="entry name" value="EGF_1"/>
    <property type="match status" value="1"/>
</dbReference>
<sequence>MDTVISPIEIKNEYKLIRNLLSNKPTLAVSLIAVLLVLNIAFYSYRVNELLIIKRNFERHISKIVYDTESYSTKRTNSMFFKKCKNDYNDYCINGICRYIVDLGEVVCLCNKGYSGVRCEEYTI</sequence>
<reference evidence="10" key="1">
    <citation type="submission" date="2023-04" db="EMBL/GenBank/DDBJ databases">
        <title>Genomic characterization of avipoxvirus isolates from Andean condor (Vultur gryphus).</title>
        <authorList>
            <person name="Butt S.L."/>
            <person name="Do Nascimento G.M."/>
            <person name="Tripathy D.N."/>
            <person name="Diel D.G."/>
        </authorList>
    </citation>
    <scope>NUCLEOTIDE SEQUENCE</scope>
    <source>
        <strain evidence="10">CDPV99</strain>
    </source>
</reference>
<keyword evidence="6 7" id="KW-1015">Disulfide bond</keyword>
<evidence type="ECO:0000256" key="7">
    <source>
        <dbReference type="PROSITE-ProRule" id="PRU00076"/>
    </source>
</evidence>
<comment type="subcellular location">
    <subcellularLocation>
        <location evidence="1">Secreted</location>
    </subcellularLocation>
</comment>
<dbReference type="InterPro" id="IPR000742">
    <property type="entry name" value="EGF"/>
</dbReference>
<feature type="domain" description="EGF-like" evidence="9">
    <location>
        <begin position="80"/>
        <end position="120"/>
    </location>
</feature>
<keyword evidence="8" id="KW-0812">Transmembrane</keyword>
<evidence type="ECO:0000256" key="5">
    <source>
        <dbReference type="ARBA" id="ARBA00023030"/>
    </source>
</evidence>
<keyword evidence="8" id="KW-0472">Membrane</keyword>
<name>A0AAT9UPX2_9POXV</name>
<keyword evidence="4" id="KW-0732">Signal</keyword>
<dbReference type="GO" id="GO:0007173">
    <property type="term" value="P:epidermal growth factor receptor signaling pathway"/>
    <property type="evidence" value="ECO:0007669"/>
    <property type="project" value="TreeGrafter"/>
</dbReference>
<accession>A0AAT9UPX2</accession>
<evidence type="ECO:0000313" key="10">
    <source>
        <dbReference type="EMBL" id="WHV01405.1"/>
    </source>
</evidence>
<dbReference type="PANTHER" id="PTHR10740">
    <property type="entry name" value="TRANSFORMING GROWTH FACTOR ALPHA"/>
    <property type="match status" value="1"/>
</dbReference>
<gene>
    <name evidence="10" type="ORF">CDPV99-289</name>
</gene>
<dbReference type="GO" id="GO:0008083">
    <property type="term" value="F:growth factor activity"/>
    <property type="evidence" value="ECO:0007669"/>
    <property type="project" value="UniProtKB-KW"/>
</dbReference>
<keyword evidence="2" id="KW-0964">Secreted</keyword>
<protein>
    <submittedName>
        <fullName evidence="10">EGF-like protein</fullName>
    </submittedName>
</protein>
<evidence type="ECO:0000256" key="2">
    <source>
        <dbReference type="ARBA" id="ARBA00022525"/>
    </source>
</evidence>
<dbReference type="PANTHER" id="PTHR10740:SF14">
    <property type="entry name" value="EGF-LIKE DOMAIN-CONTAINING PROTEIN"/>
    <property type="match status" value="1"/>
</dbReference>
<dbReference type="PROSITE" id="PS01186">
    <property type="entry name" value="EGF_2"/>
    <property type="match status" value="1"/>
</dbReference>
<evidence type="ECO:0000256" key="6">
    <source>
        <dbReference type="ARBA" id="ARBA00023157"/>
    </source>
</evidence>
<feature type="disulfide bond" evidence="7">
    <location>
        <begin position="110"/>
        <end position="119"/>
    </location>
</feature>
<keyword evidence="5" id="KW-0339">Growth factor</keyword>